<feature type="signal peptide" evidence="1">
    <location>
        <begin position="1"/>
        <end position="43"/>
    </location>
</feature>
<proteinExistence type="predicted"/>
<protein>
    <recommendedName>
        <fullName evidence="4">Secreted protein</fullName>
    </recommendedName>
</protein>
<keyword evidence="3" id="KW-1185">Reference proteome</keyword>
<dbReference type="AlphaFoldDB" id="A0A448ZKW7"/>
<accession>A0A448ZKW7</accession>
<name>A0A448ZKW7_9STRA</name>
<evidence type="ECO:0000313" key="3">
    <source>
        <dbReference type="Proteomes" id="UP000291116"/>
    </source>
</evidence>
<dbReference type="Proteomes" id="UP000291116">
    <property type="component" value="Unassembled WGS sequence"/>
</dbReference>
<evidence type="ECO:0000313" key="2">
    <source>
        <dbReference type="EMBL" id="VEU42668.1"/>
    </source>
</evidence>
<gene>
    <name evidence="2" type="ORF">PSNMU_V1.4_AUG-EV-PASAV3_0096470</name>
</gene>
<dbReference type="EMBL" id="CAACVS010000462">
    <property type="protein sequence ID" value="VEU42668.1"/>
    <property type="molecule type" value="Genomic_DNA"/>
</dbReference>
<feature type="non-terminal residue" evidence="2">
    <location>
        <position position="102"/>
    </location>
</feature>
<sequence length="102" mass="11050">MALQRRTTQAALASVSSIATAGHRWTSPRMLLLLLLLTERAEAYSIRPPAVARGFHTAGRRRLPRPRAKVLALSAAGRNHDWTRNATAVVPVVEESPGSDGD</sequence>
<organism evidence="2 3">
    <name type="scientific">Pseudo-nitzschia multistriata</name>
    <dbReference type="NCBI Taxonomy" id="183589"/>
    <lineage>
        <taxon>Eukaryota</taxon>
        <taxon>Sar</taxon>
        <taxon>Stramenopiles</taxon>
        <taxon>Ochrophyta</taxon>
        <taxon>Bacillariophyta</taxon>
        <taxon>Bacillariophyceae</taxon>
        <taxon>Bacillariophycidae</taxon>
        <taxon>Bacillariales</taxon>
        <taxon>Bacillariaceae</taxon>
        <taxon>Pseudo-nitzschia</taxon>
    </lineage>
</organism>
<feature type="chain" id="PRO_5019495477" description="Secreted protein" evidence="1">
    <location>
        <begin position="44"/>
        <end position="102"/>
    </location>
</feature>
<dbReference type="OrthoDB" id="2017960at2759"/>
<keyword evidence="1" id="KW-0732">Signal</keyword>
<evidence type="ECO:0008006" key="4">
    <source>
        <dbReference type="Google" id="ProtNLM"/>
    </source>
</evidence>
<reference evidence="2 3" key="1">
    <citation type="submission" date="2019-01" db="EMBL/GenBank/DDBJ databases">
        <authorList>
            <person name="Ferrante I. M."/>
        </authorList>
    </citation>
    <scope>NUCLEOTIDE SEQUENCE [LARGE SCALE GENOMIC DNA]</scope>
    <source>
        <strain evidence="2 3">B856</strain>
    </source>
</reference>
<evidence type="ECO:0000256" key="1">
    <source>
        <dbReference type="SAM" id="SignalP"/>
    </source>
</evidence>